<dbReference type="EMBL" id="MF766071">
    <property type="protein sequence ID" value="AXG72561.1"/>
    <property type="molecule type" value="Genomic_DNA"/>
</dbReference>
<dbReference type="PROSITE" id="PS51257">
    <property type="entry name" value="PROKAR_LIPOPROTEIN"/>
    <property type="match status" value="1"/>
</dbReference>
<keyword evidence="2" id="KW-0732">Signal</keyword>
<keyword evidence="3" id="KW-0449">Lipoprotein</keyword>
<sequence length="352" mass="38258">MYREYTMKKAIIKLTTVFGLSCLLIACGGGGGGGGSGNGGNNAPPPVQPIQPAPPAHQQPDAAPNIPAPPKNQAPDNGAKEAPPAPPAPPANDSMGMSPPPSTQEKWEGACVAKSFCTAQNKNNVTVYNLKYVENADRLSGTPDKYTKQEEHITLKLGDNAKEEYKFTLLGTEGNEVGYYGYRHNVDDNRAHKNVELLYAINADFKHETQPSQLRAYYRKEKGFIYAPISNNQLSNNSLVNYGDVDLIYDEGKVSGSIYRSNNGDPSQLNKEKIFSIETKNSDKPSIEPIVNDLLGVIKQGDKAVLNYILADSEKGKDDHKYLFGSAKAETWIGVLAAEKSNEKPAEKQANK</sequence>
<evidence type="ECO:0000313" key="3">
    <source>
        <dbReference type="EMBL" id="AXG72561.1"/>
    </source>
</evidence>
<protein>
    <submittedName>
        <fullName evidence="3">Lipoprotein P</fullName>
    </submittedName>
</protein>
<feature type="region of interest" description="Disordered" evidence="1">
    <location>
        <begin position="36"/>
        <end position="105"/>
    </location>
</feature>
<evidence type="ECO:0000256" key="2">
    <source>
        <dbReference type="SAM" id="SignalP"/>
    </source>
</evidence>
<gene>
    <name evidence="3" type="primary">plpP</name>
</gene>
<evidence type="ECO:0000256" key="1">
    <source>
        <dbReference type="SAM" id="MobiDB-lite"/>
    </source>
</evidence>
<feature type="chain" id="PRO_5016806352" evidence="2">
    <location>
        <begin position="27"/>
        <end position="352"/>
    </location>
</feature>
<dbReference type="AlphaFoldDB" id="A0A345H7K1"/>
<reference evidence="3" key="1">
    <citation type="submission" date="2017-08" db="EMBL/GenBank/DDBJ databases">
        <title>Isolation and identification of Pasteurella multocida from pigs in Hunan Province.</title>
        <authorList>
            <person name="Li R.C."/>
            <person name="Yu X.L."/>
        </authorList>
    </citation>
    <scope>NUCLEOTIDE SEQUENCE</scope>
    <source>
        <strain evidence="3">HNA32</strain>
    </source>
</reference>
<proteinExistence type="predicted"/>
<feature type="signal peptide" evidence="2">
    <location>
        <begin position="1"/>
        <end position="26"/>
    </location>
</feature>
<name>A0A345H7K1_PASMD</name>
<feature type="compositionally biased region" description="Pro residues" evidence="1">
    <location>
        <begin position="43"/>
        <end position="57"/>
    </location>
</feature>
<organism evidence="3">
    <name type="scientific">Pasteurella multocida</name>
    <dbReference type="NCBI Taxonomy" id="747"/>
    <lineage>
        <taxon>Bacteria</taxon>
        <taxon>Pseudomonadati</taxon>
        <taxon>Pseudomonadota</taxon>
        <taxon>Gammaproteobacteria</taxon>
        <taxon>Pasteurellales</taxon>
        <taxon>Pasteurellaceae</taxon>
        <taxon>Pasteurella</taxon>
    </lineage>
</organism>
<accession>A0A345H7K1</accession>